<comment type="caution">
    <text evidence="2">The sequence shown here is derived from an EMBL/GenBank/DDBJ whole genome shotgun (WGS) entry which is preliminary data.</text>
</comment>
<name>A0AAV5A3B4_9AGAM</name>
<feature type="region of interest" description="Disordered" evidence="1">
    <location>
        <begin position="61"/>
        <end position="88"/>
    </location>
</feature>
<organism evidence="2 3">
    <name type="scientific">Clathrus columnatus</name>
    <dbReference type="NCBI Taxonomy" id="1419009"/>
    <lineage>
        <taxon>Eukaryota</taxon>
        <taxon>Fungi</taxon>
        <taxon>Dikarya</taxon>
        <taxon>Basidiomycota</taxon>
        <taxon>Agaricomycotina</taxon>
        <taxon>Agaricomycetes</taxon>
        <taxon>Phallomycetidae</taxon>
        <taxon>Phallales</taxon>
        <taxon>Clathraceae</taxon>
        <taxon>Clathrus</taxon>
    </lineage>
</organism>
<dbReference type="Proteomes" id="UP001050691">
    <property type="component" value="Unassembled WGS sequence"/>
</dbReference>
<feature type="region of interest" description="Disordered" evidence="1">
    <location>
        <begin position="1"/>
        <end position="39"/>
    </location>
</feature>
<evidence type="ECO:0000313" key="2">
    <source>
        <dbReference type="EMBL" id="GJJ06385.1"/>
    </source>
</evidence>
<evidence type="ECO:0000313" key="3">
    <source>
        <dbReference type="Proteomes" id="UP001050691"/>
    </source>
</evidence>
<feature type="compositionally biased region" description="Basic residues" evidence="1">
    <location>
        <begin position="28"/>
        <end position="38"/>
    </location>
</feature>
<feature type="compositionally biased region" description="Low complexity" evidence="1">
    <location>
        <begin position="62"/>
        <end position="83"/>
    </location>
</feature>
<evidence type="ECO:0000256" key="1">
    <source>
        <dbReference type="SAM" id="MobiDB-lite"/>
    </source>
</evidence>
<sequence length="247" mass="28378">MPTLKRKCSDDEFERDSPSPPSSQFSPRTHHHLPKRRRYDLSRNLSRLSLFERVYPYTPIVEEPQSQQEHSEQFSTTNSSTTTQGWDVQEMPVNMDADDERPIIEEPVEPEKPASVSPIREVRMRGSSSYEPEKDSMYFFLVFQWVSFSDELNFKGIIITDLDSSESESELDDSNNSITLSSTVAAQLNAAKRISLFKSIPIPHQSDTSKAVVLYKPSLWTTSHSQKFNDTRDQIHSPKDEDAMEIE</sequence>
<accession>A0AAV5A3B4</accession>
<proteinExistence type="predicted"/>
<protein>
    <submittedName>
        <fullName evidence="2">Uncharacterized protein</fullName>
    </submittedName>
</protein>
<dbReference type="EMBL" id="BPWL01000001">
    <property type="protein sequence ID" value="GJJ06385.1"/>
    <property type="molecule type" value="Genomic_DNA"/>
</dbReference>
<gene>
    <name evidence="2" type="ORF">Clacol_000576</name>
</gene>
<keyword evidence="3" id="KW-1185">Reference proteome</keyword>
<dbReference type="AlphaFoldDB" id="A0AAV5A3B4"/>
<reference evidence="2" key="1">
    <citation type="submission" date="2021-10" db="EMBL/GenBank/DDBJ databases">
        <title>De novo Genome Assembly of Clathrus columnatus (Basidiomycota, Fungi) Using Illumina and Nanopore Sequence Data.</title>
        <authorList>
            <person name="Ogiso-Tanaka E."/>
            <person name="Itagaki H."/>
            <person name="Hosoya T."/>
            <person name="Hosaka K."/>
        </authorList>
    </citation>
    <scope>NUCLEOTIDE SEQUENCE</scope>
    <source>
        <strain evidence="2">MO-923</strain>
    </source>
</reference>